<organism evidence="1 2">
    <name type="scientific">Halogranum rubrum</name>
    <dbReference type="NCBI Taxonomy" id="553466"/>
    <lineage>
        <taxon>Archaea</taxon>
        <taxon>Methanobacteriati</taxon>
        <taxon>Methanobacteriota</taxon>
        <taxon>Stenosarchaea group</taxon>
        <taxon>Halobacteria</taxon>
        <taxon>Halobacteriales</taxon>
        <taxon>Haloferacaceae</taxon>
    </lineage>
</organism>
<proteinExistence type="predicted"/>
<reference evidence="2" key="1">
    <citation type="submission" date="2016-10" db="EMBL/GenBank/DDBJ databases">
        <authorList>
            <person name="Varghese N."/>
            <person name="Submissions S."/>
        </authorList>
    </citation>
    <scope>NUCLEOTIDE SEQUENCE [LARGE SCALE GENOMIC DNA]</scope>
    <source>
        <strain evidence="2">CGMCC 1.7738</strain>
    </source>
</reference>
<evidence type="ECO:0000313" key="1">
    <source>
        <dbReference type="EMBL" id="SFL69202.1"/>
    </source>
</evidence>
<dbReference type="AlphaFoldDB" id="A0A1I4JRN7"/>
<sequence>MMSRYQFIRLIGATFCALLAGCSASRPSCEFVGETGHLLAKRLEETPSEQQIVDYSDERLSNAEGDVVRQLIQDAYVNGSASVELHSQELCQVASELKDVPTQDDPFYYIRYENATVRVLFQIQS</sequence>
<evidence type="ECO:0008006" key="3">
    <source>
        <dbReference type="Google" id="ProtNLM"/>
    </source>
</evidence>
<dbReference type="EMBL" id="FOTC01000014">
    <property type="protein sequence ID" value="SFL69202.1"/>
    <property type="molecule type" value="Genomic_DNA"/>
</dbReference>
<accession>A0A1I4JRN7</accession>
<dbReference type="STRING" id="553466.SAMN04487950_4618"/>
<gene>
    <name evidence="1" type="ORF">SAMN04487950_4618</name>
</gene>
<protein>
    <recommendedName>
        <fullName evidence="3">Lipoprotein</fullName>
    </recommendedName>
</protein>
<evidence type="ECO:0000313" key="2">
    <source>
        <dbReference type="Proteomes" id="UP000199607"/>
    </source>
</evidence>
<keyword evidence="2" id="KW-1185">Reference proteome</keyword>
<name>A0A1I4JRN7_9EURY</name>
<dbReference type="Proteomes" id="UP000199607">
    <property type="component" value="Unassembled WGS sequence"/>
</dbReference>
<dbReference type="PROSITE" id="PS51257">
    <property type="entry name" value="PROKAR_LIPOPROTEIN"/>
    <property type="match status" value="1"/>
</dbReference>